<dbReference type="Gene3D" id="3.30.1180.10">
    <property type="match status" value="1"/>
</dbReference>
<evidence type="ECO:0000313" key="3">
    <source>
        <dbReference type="Proteomes" id="UP000767291"/>
    </source>
</evidence>
<dbReference type="PANTHER" id="PTHR33434">
    <property type="entry name" value="DEGV DOMAIN-CONTAINING PROTEIN DR_1986-RELATED"/>
    <property type="match status" value="1"/>
</dbReference>
<dbReference type="Proteomes" id="UP000767291">
    <property type="component" value="Unassembled WGS sequence"/>
</dbReference>
<protein>
    <submittedName>
        <fullName evidence="2">DegV family protein with EDD domain</fullName>
    </submittedName>
</protein>
<keyword evidence="1" id="KW-0446">Lipid-binding</keyword>
<comment type="caution">
    <text evidence="2">The sequence shown here is derived from an EMBL/GenBank/DDBJ whole genome shotgun (WGS) entry which is preliminary data.</text>
</comment>
<keyword evidence="3" id="KW-1185">Reference proteome</keyword>
<reference evidence="2 3" key="1">
    <citation type="submission" date="2021-03" db="EMBL/GenBank/DDBJ databases">
        <title>Genomic Encyclopedia of Type Strains, Phase IV (KMG-IV): sequencing the most valuable type-strain genomes for metagenomic binning, comparative biology and taxonomic classification.</title>
        <authorList>
            <person name="Goeker M."/>
        </authorList>
    </citation>
    <scope>NUCLEOTIDE SEQUENCE [LARGE SCALE GENOMIC DNA]</scope>
    <source>
        <strain evidence="2 3">DSM 1289</strain>
    </source>
</reference>
<accession>A0ABS4EDF1</accession>
<dbReference type="EMBL" id="JAGGJX010000005">
    <property type="protein sequence ID" value="MBP1855964.1"/>
    <property type="molecule type" value="Genomic_DNA"/>
</dbReference>
<proteinExistence type="predicted"/>
<evidence type="ECO:0000313" key="2">
    <source>
        <dbReference type="EMBL" id="MBP1855964.1"/>
    </source>
</evidence>
<dbReference type="Gene3D" id="3.40.50.10170">
    <property type="match status" value="1"/>
</dbReference>
<dbReference type="SUPFAM" id="SSF82549">
    <property type="entry name" value="DAK1/DegV-like"/>
    <property type="match status" value="1"/>
</dbReference>
<dbReference type="PROSITE" id="PS51482">
    <property type="entry name" value="DEGV"/>
    <property type="match status" value="1"/>
</dbReference>
<dbReference type="NCBIfam" id="TIGR00762">
    <property type="entry name" value="DegV"/>
    <property type="match status" value="1"/>
</dbReference>
<dbReference type="PANTHER" id="PTHR33434:SF2">
    <property type="entry name" value="FATTY ACID-BINDING PROTEIN TM_1468"/>
    <property type="match status" value="1"/>
</dbReference>
<name>A0ABS4EDF1_9FIRM</name>
<dbReference type="InterPro" id="IPR003797">
    <property type="entry name" value="DegV"/>
</dbReference>
<gene>
    <name evidence="2" type="ORF">J2Z43_002365</name>
</gene>
<sequence length="282" mass="31094">MSNIKIICDSLSDVPDDILKKYDIDLMPLTVILDGHEYRDRVDITGDEFYKKLREKDTYAKTSQITYAQFKEVFEKYIEEGKDILYIAGSAAATGTYQSAIMAKGDLEGNIYAFDSNSVSFGAGVLVKEAGRLLSEGKSIEEIISALEVLRDETFVIFSVDALDHLQKGGRISSTKASIGNILSIKPILEVKDGLVSHASQVRGKKNVISKILEIIEENCGSDLSDQVVNIGYSDDIKEKEQLTKMLTDKFNPKEIMFFQIGSCIGAHSGPGVTGVICKRKK</sequence>
<dbReference type="Pfam" id="PF02645">
    <property type="entry name" value="DegV"/>
    <property type="match status" value="1"/>
</dbReference>
<dbReference type="InterPro" id="IPR043168">
    <property type="entry name" value="DegV_C"/>
</dbReference>
<dbReference type="RefSeq" id="WP_209457342.1">
    <property type="nucleotide sequence ID" value="NZ_BAAACS010000019.1"/>
</dbReference>
<organism evidence="2 3">
    <name type="scientific">Metaclostridioides mangenotii</name>
    <dbReference type="NCBI Taxonomy" id="1540"/>
    <lineage>
        <taxon>Bacteria</taxon>
        <taxon>Bacillati</taxon>
        <taxon>Bacillota</taxon>
        <taxon>Clostridia</taxon>
        <taxon>Peptostreptococcales</taxon>
        <taxon>Peptostreptococcaceae</taxon>
        <taxon>Metaclostridioides</taxon>
    </lineage>
</organism>
<evidence type="ECO:0000256" key="1">
    <source>
        <dbReference type="ARBA" id="ARBA00023121"/>
    </source>
</evidence>
<dbReference type="InterPro" id="IPR050270">
    <property type="entry name" value="DegV_domain_contain"/>
</dbReference>